<dbReference type="EMBL" id="JAAATY010000016">
    <property type="protein sequence ID" value="NRN67761.1"/>
    <property type="molecule type" value="Genomic_DNA"/>
</dbReference>
<dbReference type="RefSeq" id="WP_173136091.1">
    <property type="nucleotide sequence ID" value="NZ_CBCSGW010000044.1"/>
</dbReference>
<dbReference type="Pfam" id="PF08327">
    <property type="entry name" value="AHSA1"/>
    <property type="match status" value="1"/>
</dbReference>
<dbReference type="CDD" id="cd08899">
    <property type="entry name" value="SRPBCC_CalC_Aha1-like_6"/>
    <property type="match status" value="1"/>
</dbReference>
<comment type="similarity">
    <text evidence="1">Belongs to the AHA1 family.</text>
</comment>
<sequence length="168" mass="18848">MTDRLGTLTSDGEHAVMTFVRRLPYPIERVWAAITDPAQRAAWFGETTIENGTIEMMPSGTPAPPEMKRMTGRILAWEPPRLLEHEWHQGIVEAGVVRYELAPDGGETVLTFTHRGLSMRNAQGFLPGTHAFFDRLEAQLAGEELPRWTERYAEVAPAYPPTAMSDSR</sequence>
<comment type="caution">
    <text evidence="3">The sequence shown here is derived from an EMBL/GenBank/DDBJ whole genome shotgun (WGS) entry which is preliminary data.</text>
</comment>
<evidence type="ECO:0000259" key="2">
    <source>
        <dbReference type="Pfam" id="PF08327"/>
    </source>
</evidence>
<accession>A0ABX2F8T8</accession>
<protein>
    <submittedName>
        <fullName evidence="3">ATPase</fullName>
    </submittedName>
</protein>
<gene>
    <name evidence="3" type="ORF">GC106_50010</name>
</gene>
<proteinExistence type="inferred from homology"/>
<reference evidence="3 4" key="1">
    <citation type="submission" date="2020-01" db="EMBL/GenBank/DDBJ databases">
        <title>Kibdelosporangium persica a novel Actinomycetes from a hot desert in Iran.</title>
        <authorList>
            <person name="Safaei N."/>
            <person name="Zaburannyi N."/>
            <person name="Mueller R."/>
            <person name="Wink J."/>
        </authorList>
    </citation>
    <scope>NUCLEOTIDE SEQUENCE [LARGE SCALE GENOMIC DNA]</scope>
    <source>
        <strain evidence="3 4">4NS15</strain>
    </source>
</reference>
<evidence type="ECO:0000313" key="3">
    <source>
        <dbReference type="EMBL" id="NRN67761.1"/>
    </source>
</evidence>
<organism evidence="3 4">
    <name type="scientific">Kibdelosporangium persicum</name>
    <dbReference type="NCBI Taxonomy" id="2698649"/>
    <lineage>
        <taxon>Bacteria</taxon>
        <taxon>Bacillati</taxon>
        <taxon>Actinomycetota</taxon>
        <taxon>Actinomycetes</taxon>
        <taxon>Pseudonocardiales</taxon>
        <taxon>Pseudonocardiaceae</taxon>
        <taxon>Kibdelosporangium</taxon>
    </lineage>
</organism>
<keyword evidence="4" id="KW-1185">Reference proteome</keyword>
<dbReference type="Proteomes" id="UP000763557">
    <property type="component" value="Unassembled WGS sequence"/>
</dbReference>
<dbReference type="SUPFAM" id="SSF55961">
    <property type="entry name" value="Bet v1-like"/>
    <property type="match status" value="1"/>
</dbReference>
<dbReference type="InterPro" id="IPR023393">
    <property type="entry name" value="START-like_dom_sf"/>
</dbReference>
<dbReference type="InterPro" id="IPR013538">
    <property type="entry name" value="ASHA1/2-like_C"/>
</dbReference>
<dbReference type="Gene3D" id="3.30.530.20">
    <property type="match status" value="1"/>
</dbReference>
<evidence type="ECO:0000313" key="4">
    <source>
        <dbReference type="Proteomes" id="UP000763557"/>
    </source>
</evidence>
<feature type="domain" description="Activator of Hsp90 ATPase homologue 1/2-like C-terminal" evidence="2">
    <location>
        <begin position="25"/>
        <end position="140"/>
    </location>
</feature>
<evidence type="ECO:0000256" key="1">
    <source>
        <dbReference type="ARBA" id="ARBA00006817"/>
    </source>
</evidence>
<name>A0ABX2F8T8_9PSEU</name>